<dbReference type="InterPro" id="IPR039455">
    <property type="entry name" value="EPFL"/>
</dbReference>
<comment type="similarity">
    <text evidence="2 7">Belongs to the plant cysteine rich small secretory peptide family. Epidermal patterning factor subfamily.</text>
</comment>
<accession>A0A061E860</accession>
<dbReference type="OMA" id="MCQSNIF"/>
<comment type="subcellular location">
    <subcellularLocation>
        <location evidence="1 7">Secreted</location>
    </subcellularLocation>
</comment>
<evidence type="ECO:0000256" key="4">
    <source>
        <dbReference type="ARBA" id="ARBA00022525"/>
    </source>
</evidence>
<keyword evidence="3 7" id="KW-0217">Developmental protein</keyword>
<evidence type="ECO:0000313" key="8">
    <source>
        <dbReference type="EMBL" id="EOX98468.1"/>
    </source>
</evidence>
<name>A0A061E860_THECC</name>
<evidence type="ECO:0000256" key="1">
    <source>
        <dbReference type="ARBA" id="ARBA00004613"/>
    </source>
</evidence>
<dbReference type="eggNOG" id="ENOG502S706">
    <property type="taxonomic scope" value="Eukaryota"/>
</dbReference>
<dbReference type="InParanoid" id="A0A061E860"/>
<protein>
    <recommendedName>
        <fullName evidence="7">Epidermal patterning factor-like protein</fullName>
    </recommendedName>
</protein>
<keyword evidence="4 7" id="KW-0964">Secreted</keyword>
<reference evidence="8 9" key="1">
    <citation type="journal article" date="2013" name="Genome Biol.">
        <title>The genome sequence of the most widely cultivated cacao type and its use to identify candidate genes regulating pod color.</title>
        <authorList>
            <person name="Motamayor J.C."/>
            <person name="Mockaitis K."/>
            <person name="Schmutz J."/>
            <person name="Haiminen N."/>
            <person name="Iii D.L."/>
            <person name="Cornejo O."/>
            <person name="Findley S.D."/>
            <person name="Zheng P."/>
            <person name="Utro F."/>
            <person name="Royaert S."/>
            <person name="Saski C."/>
            <person name="Jenkins J."/>
            <person name="Podicheti R."/>
            <person name="Zhao M."/>
            <person name="Scheffler B.E."/>
            <person name="Stack J.C."/>
            <person name="Feltus F.A."/>
            <person name="Mustiga G.M."/>
            <person name="Amores F."/>
            <person name="Phillips W."/>
            <person name="Marelli J.P."/>
            <person name="May G.D."/>
            <person name="Shapiro H."/>
            <person name="Ma J."/>
            <person name="Bustamante C.D."/>
            <person name="Schnell R.J."/>
            <person name="Main D."/>
            <person name="Gilbert D."/>
            <person name="Parida L."/>
            <person name="Kuhn D.N."/>
        </authorList>
    </citation>
    <scope>NUCLEOTIDE SEQUENCE [LARGE SCALE GENOMIC DNA]</scope>
    <source>
        <strain evidence="9">cv. Matina 1-6</strain>
    </source>
</reference>
<evidence type="ECO:0000256" key="2">
    <source>
        <dbReference type="ARBA" id="ARBA00008127"/>
    </source>
</evidence>
<keyword evidence="6" id="KW-1015">Disulfide bond</keyword>
<evidence type="ECO:0000256" key="5">
    <source>
        <dbReference type="ARBA" id="ARBA00022729"/>
    </source>
</evidence>
<gene>
    <name evidence="8" type="ORF">TCM_007224</name>
</gene>
<dbReference type="GO" id="GO:0010052">
    <property type="term" value="P:guard cell differentiation"/>
    <property type="evidence" value="ECO:0000318"/>
    <property type="project" value="GO_Central"/>
</dbReference>
<comment type="function">
    <text evidence="7">Controls stomatal patterning.</text>
</comment>
<dbReference type="PANTHER" id="PTHR33109">
    <property type="entry name" value="EPIDERMAL PATTERNING FACTOR-LIKE PROTEIN 4"/>
    <property type="match status" value="1"/>
</dbReference>
<evidence type="ECO:0000256" key="6">
    <source>
        <dbReference type="ARBA" id="ARBA00023157"/>
    </source>
</evidence>
<sequence>MLCKRRFNNFSISMYKYLPSSCTRPVQLIIAQGVFYLLLRMEQRTKATNISITLLLTILISSSSVHSRKLAGSPSPSPINLELIAGMRRPGSLPLACHSKCNQCKPCMPVEVSIRAAEFQEHEYYPQVWQCICQENIYPP</sequence>
<dbReference type="Proteomes" id="UP000026915">
    <property type="component" value="Chromosome 2"/>
</dbReference>
<dbReference type="PANTHER" id="PTHR33109:SF49">
    <property type="entry name" value="EPIDERMAL PATTERNING FACTOR-LIKE PROTEIN"/>
    <property type="match status" value="1"/>
</dbReference>
<keyword evidence="9" id="KW-1185">Reference proteome</keyword>
<dbReference type="AlphaFoldDB" id="A0A061E860"/>
<evidence type="ECO:0000256" key="7">
    <source>
        <dbReference type="RuleBase" id="RU367102"/>
    </source>
</evidence>
<evidence type="ECO:0000256" key="3">
    <source>
        <dbReference type="ARBA" id="ARBA00022473"/>
    </source>
</evidence>
<dbReference type="GO" id="GO:0005576">
    <property type="term" value="C:extracellular region"/>
    <property type="evidence" value="ECO:0007669"/>
    <property type="project" value="UniProtKB-SubCell"/>
</dbReference>
<dbReference type="STRING" id="3641.A0A061E860"/>
<dbReference type="Gramene" id="EOX98468">
    <property type="protein sequence ID" value="EOX98468"/>
    <property type="gene ID" value="TCM_007224"/>
</dbReference>
<organism evidence="8 9">
    <name type="scientific">Theobroma cacao</name>
    <name type="common">Cacao</name>
    <name type="synonym">Cocoa</name>
    <dbReference type="NCBI Taxonomy" id="3641"/>
    <lineage>
        <taxon>Eukaryota</taxon>
        <taxon>Viridiplantae</taxon>
        <taxon>Streptophyta</taxon>
        <taxon>Embryophyta</taxon>
        <taxon>Tracheophyta</taxon>
        <taxon>Spermatophyta</taxon>
        <taxon>Magnoliopsida</taxon>
        <taxon>eudicotyledons</taxon>
        <taxon>Gunneridae</taxon>
        <taxon>Pentapetalae</taxon>
        <taxon>rosids</taxon>
        <taxon>malvids</taxon>
        <taxon>Malvales</taxon>
        <taxon>Malvaceae</taxon>
        <taxon>Byttnerioideae</taxon>
        <taxon>Theobroma</taxon>
    </lineage>
</organism>
<dbReference type="EMBL" id="CM001880">
    <property type="protein sequence ID" value="EOX98468.1"/>
    <property type="molecule type" value="Genomic_DNA"/>
</dbReference>
<dbReference type="HOGENOM" id="CLU_1838769_0_0_1"/>
<dbReference type="Pfam" id="PF17181">
    <property type="entry name" value="EPF"/>
    <property type="match status" value="1"/>
</dbReference>
<evidence type="ECO:0000313" key="9">
    <source>
        <dbReference type="Proteomes" id="UP000026915"/>
    </source>
</evidence>
<keyword evidence="5" id="KW-0732">Signal</keyword>
<proteinExistence type="inferred from homology"/>